<dbReference type="Proteomes" id="UP000887576">
    <property type="component" value="Unplaced"/>
</dbReference>
<proteinExistence type="predicted"/>
<accession>A0AC34QQD5</accession>
<evidence type="ECO:0000313" key="2">
    <source>
        <dbReference type="WBParaSite" id="JU765_v2.g18319.t1"/>
    </source>
</evidence>
<sequence length="622" mass="71860">MAVDPEDPPVGFDSENDASSNQSASIPTSNGHVQHQPSKLESLPKEDLIKLLKKQLILVKEARKQTEEFKQQLAEAEKKCTKVEQGAKDYKTEMITLELNDYKNSCAELKKQLENQKESQREKDELLGDLTKRNDALMVEKAELESALKESKNEITRLQKEFNEQKTLINENSKEAQSLTLQSQQIKAECELEIAKLKGQLKRFTDESAEQHKYVAEKTVEIRKLKSEIDTLQRRFDDLQIEHATFKERAEYVLKQKTIDRTESAQSTLSGKHEIDELIKTLQTRNEKISQLNERCSLLEDELDSTREHAKNLKAELEDVHTSLNVFRNRSNEDRRRTESDFEVRLRQALNDNDLLQKQLSRTIETYSTEKERLIESFQRQHVELEAQNKDLNERLAQFREMAVQPPSPSQIAPKKDSKMIQKRVQAQLSKLQPINFSHTGSSSMLENHPGLDHDNDDDDLRSLQEVINDAVEESFNNGLGRPISSLDNMSRPSVDYYTHEDYEMLEKQLVHSRDLLNDMEDTNAKLLEQIKILKEEIRRLERNTEREEHVKNSEYLKNVVMKFLAPPKVNDERQQLLPVLTTILRLSPEEVSNVSKFIKESASRPEEQGGGGWSSLFSGLV</sequence>
<protein>
    <submittedName>
        <fullName evidence="2">GRIP domain-containing protein</fullName>
    </submittedName>
</protein>
<organism evidence="1 2">
    <name type="scientific">Panagrolaimus sp. JU765</name>
    <dbReference type="NCBI Taxonomy" id="591449"/>
    <lineage>
        <taxon>Eukaryota</taxon>
        <taxon>Metazoa</taxon>
        <taxon>Ecdysozoa</taxon>
        <taxon>Nematoda</taxon>
        <taxon>Chromadorea</taxon>
        <taxon>Rhabditida</taxon>
        <taxon>Tylenchina</taxon>
        <taxon>Panagrolaimomorpha</taxon>
        <taxon>Panagrolaimoidea</taxon>
        <taxon>Panagrolaimidae</taxon>
        <taxon>Panagrolaimus</taxon>
    </lineage>
</organism>
<reference evidence="2" key="1">
    <citation type="submission" date="2022-11" db="UniProtKB">
        <authorList>
            <consortium name="WormBaseParasite"/>
        </authorList>
    </citation>
    <scope>IDENTIFICATION</scope>
</reference>
<dbReference type="WBParaSite" id="JU765_v2.g18319.t1">
    <property type="protein sequence ID" value="JU765_v2.g18319.t1"/>
    <property type="gene ID" value="JU765_v2.g18319"/>
</dbReference>
<evidence type="ECO:0000313" key="1">
    <source>
        <dbReference type="Proteomes" id="UP000887576"/>
    </source>
</evidence>
<name>A0AC34QQD5_9BILA</name>